<dbReference type="HOGENOM" id="CLU_1969066_0_0_11"/>
<organism evidence="2 3">
    <name type="scientific">Slackia heliotrinireducens (strain ATCC 29202 / DSM 20476 / NCTC 11029 / RHS 1)</name>
    <name type="common">Peptococcus heliotrinreducens</name>
    <dbReference type="NCBI Taxonomy" id="471855"/>
    <lineage>
        <taxon>Bacteria</taxon>
        <taxon>Bacillati</taxon>
        <taxon>Actinomycetota</taxon>
        <taxon>Coriobacteriia</taxon>
        <taxon>Eggerthellales</taxon>
        <taxon>Eggerthellaceae</taxon>
        <taxon>Slackia</taxon>
    </lineage>
</organism>
<dbReference type="EMBL" id="CP001684">
    <property type="protein sequence ID" value="ACV23069.1"/>
    <property type="molecule type" value="Genomic_DNA"/>
</dbReference>
<dbReference type="KEGG" id="shi:Shel_20570"/>
<accession>C7N834</accession>
<dbReference type="Proteomes" id="UP000002026">
    <property type="component" value="Chromosome"/>
</dbReference>
<keyword evidence="3" id="KW-1185">Reference proteome</keyword>
<evidence type="ECO:0000313" key="2">
    <source>
        <dbReference type="EMBL" id="ACV23069.1"/>
    </source>
</evidence>
<protein>
    <submittedName>
        <fullName evidence="2">Uncharacterized protein</fullName>
    </submittedName>
</protein>
<dbReference type="STRING" id="471855.Shel_20570"/>
<feature type="region of interest" description="Disordered" evidence="1">
    <location>
        <begin position="17"/>
        <end position="89"/>
    </location>
</feature>
<feature type="compositionally biased region" description="Basic and acidic residues" evidence="1">
    <location>
        <begin position="23"/>
        <end position="32"/>
    </location>
</feature>
<reference evidence="2 3" key="1">
    <citation type="journal article" date="2009" name="Stand. Genomic Sci.">
        <title>Complete genome sequence of Slackia heliotrinireducens type strain (RHS 1).</title>
        <authorList>
            <person name="Pukall R."/>
            <person name="Lapidus A."/>
            <person name="Nolan M."/>
            <person name="Copeland A."/>
            <person name="Glavina Del Rio T."/>
            <person name="Lucas S."/>
            <person name="Chen F."/>
            <person name="Tice H."/>
            <person name="Cheng J.F."/>
            <person name="Chertkov O."/>
            <person name="Bruce D."/>
            <person name="Goodwin L."/>
            <person name="Kuske C."/>
            <person name="Brettin T."/>
            <person name="Detter J.C."/>
            <person name="Han C."/>
            <person name="Pitluck S."/>
            <person name="Pati A."/>
            <person name="Mavrommatis K."/>
            <person name="Ivanova N."/>
            <person name="Ovchinnikova G."/>
            <person name="Chen A."/>
            <person name="Palaniappan K."/>
            <person name="Schneider S."/>
            <person name="Rohde M."/>
            <person name="Chain P."/>
            <person name="D'haeseleer P."/>
            <person name="Goker M."/>
            <person name="Bristow J."/>
            <person name="Eisen J.A."/>
            <person name="Markowitz V."/>
            <person name="Kyrpides N.C."/>
            <person name="Klenk H.P."/>
            <person name="Hugenholtz P."/>
        </authorList>
    </citation>
    <scope>NUCLEOTIDE SEQUENCE [LARGE SCALE GENOMIC DNA]</scope>
    <source>
        <strain evidence="3">ATCC 29202 / DSM 20476 / NCTC 11029 / RHS 1</strain>
    </source>
</reference>
<dbReference type="RefSeq" id="WP_012799170.1">
    <property type="nucleotide sequence ID" value="NC_013165.1"/>
</dbReference>
<sequence length="127" mass="13812">MGRENAFDMFDEAEEGAAAFQASREETVRKAMADATVDSVTAQPPSTPVSGTDGPAEGDGGTATEGASAETAKPRRGRRRGPARETHAITVPAGLWQEWVEMAERHDTNVSFMIEDVMRRKGRKLYE</sequence>
<proteinExistence type="predicted"/>
<name>C7N834_SLAHD</name>
<dbReference type="AlphaFoldDB" id="C7N834"/>
<evidence type="ECO:0000256" key="1">
    <source>
        <dbReference type="SAM" id="MobiDB-lite"/>
    </source>
</evidence>
<evidence type="ECO:0000313" key="3">
    <source>
        <dbReference type="Proteomes" id="UP000002026"/>
    </source>
</evidence>
<gene>
    <name evidence="2" type="ordered locus">Shel_20570</name>
</gene>